<dbReference type="PROSITE" id="PS50011">
    <property type="entry name" value="PROTEIN_KINASE_DOM"/>
    <property type="match status" value="1"/>
</dbReference>
<evidence type="ECO:0000256" key="2">
    <source>
        <dbReference type="ARBA" id="ARBA00022679"/>
    </source>
</evidence>
<dbReference type="SUPFAM" id="SSF56112">
    <property type="entry name" value="Protein kinase-like (PK-like)"/>
    <property type="match status" value="1"/>
</dbReference>
<organism evidence="9 10">
    <name type="scientific">Orbilia ellipsospora</name>
    <dbReference type="NCBI Taxonomy" id="2528407"/>
    <lineage>
        <taxon>Eukaryota</taxon>
        <taxon>Fungi</taxon>
        <taxon>Dikarya</taxon>
        <taxon>Ascomycota</taxon>
        <taxon>Pezizomycotina</taxon>
        <taxon>Orbiliomycetes</taxon>
        <taxon>Orbiliales</taxon>
        <taxon>Orbiliaceae</taxon>
        <taxon>Orbilia</taxon>
    </lineage>
</organism>
<dbReference type="PROSITE" id="PS00108">
    <property type="entry name" value="PROTEIN_KINASE_ST"/>
    <property type="match status" value="1"/>
</dbReference>
<keyword evidence="3 6" id="KW-0547">Nucleotide-binding</keyword>
<feature type="compositionally biased region" description="Low complexity" evidence="7">
    <location>
        <begin position="340"/>
        <end position="353"/>
    </location>
</feature>
<dbReference type="GO" id="GO:0004674">
    <property type="term" value="F:protein serine/threonine kinase activity"/>
    <property type="evidence" value="ECO:0007669"/>
    <property type="project" value="TreeGrafter"/>
</dbReference>
<reference evidence="9 10" key="1">
    <citation type="submission" date="2019-10" db="EMBL/GenBank/DDBJ databases">
        <authorList>
            <person name="Palmer J.M."/>
        </authorList>
    </citation>
    <scope>NUCLEOTIDE SEQUENCE [LARGE SCALE GENOMIC DNA]</scope>
    <source>
        <strain evidence="9 10">TWF694</strain>
    </source>
</reference>
<evidence type="ECO:0000256" key="5">
    <source>
        <dbReference type="ARBA" id="ARBA00022840"/>
    </source>
</evidence>
<dbReference type="SUPFAM" id="SSF48403">
    <property type="entry name" value="Ankyrin repeat"/>
    <property type="match status" value="1"/>
</dbReference>
<dbReference type="InterPro" id="IPR050660">
    <property type="entry name" value="NEK_Ser/Thr_kinase"/>
</dbReference>
<keyword evidence="4 9" id="KW-0418">Kinase</keyword>
<feature type="region of interest" description="Disordered" evidence="7">
    <location>
        <begin position="337"/>
        <end position="362"/>
    </location>
</feature>
<evidence type="ECO:0000256" key="6">
    <source>
        <dbReference type="PROSITE-ProRule" id="PRU10141"/>
    </source>
</evidence>
<evidence type="ECO:0000256" key="1">
    <source>
        <dbReference type="ARBA" id="ARBA00010886"/>
    </source>
</evidence>
<dbReference type="Gene3D" id="3.30.200.20">
    <property type="entry name" value="Phosphorylase Kinase, domain 1"/>
    <property type="match status" value="1"/>
</dbReference>
<dbReference type="PANTHER" id="PTHR43671">
    <property type="entry name" value="SERINE/THREONINE-PROTEIN KINASE NEK"/>
    <property type="match status" value="1"/>
</dbReference>
<gene>
    <name evidence="9" type="primary">NEK2_2</name>
    <name evidence="9" type="ORF">TWF694_002132</name>
</gene>
<dbReference type="AlphaFoldDB" id="A0AAV9X7J0"/>
<evidence type="ECO:0000256" key="7">
    <source>
        <dbReference type="SAM" id="MobiDB-lite"/>
    </source>
</evidence>
<dbReference type="GO" id="GO:0005524">
    <property type="term" value="F:ATP binding"/>
    <property type="evidence" value="ECO:0007669"/>
    <property type="project" value="UniProtKB-UniRule"/>
</dbReference>
<dbReference type="Gene3D" id="1.10.510.10">
    <property type="entry name" value="Transferase(Phosphotransferase) domain 1"/>
    <property type="match status" value="1"/>
</dbReference>
<sequence length="686" mass="76607">MALRNLTGKDPNYSFIASLGKGGFGSVAKVRRVSDGKIMACKALDCSLDPELIKLAGRELETWATFASSEKYIAAFSQDAAWNERTKTMRLYMKYYEGGDLQTVIDDCRHNDTVIHPFIATRWAMEIARGVKACHDHRIIHRDLKPANVLLELPYRFNEMLWAVSDGEILTDEQKALAKDFLKLLEERPVWCHITDFGLGKFSSAAHVSGRYTFASYLGVMGTLGFMAPETLGDSSKFSNKSDVYSLGCLIYSLCSGLSPPSTTLPRPGLPAGVPLIPEEYPKRMREIVAKCMQADHENRPNSLHVANEIGDAYMDILEDEKLGHMKTKLQNIISGVVGSPNLSSPKSSPKSSPNRDSKKDDVEAVAEHLERISLYQRKSQHELDNLLRDTLYRSNAQDMRDLIKAGANYDADAYDELGKEHSNFTAREPFSTEGLEAAQRIRSRSIGGNIQLLQYAVASNSGDCLRVLLENNAKFNVSSEFSNPLFRAVYGSHTEIVNQLLDEWGFDVNASTARGDTLIQWAFRYSDLRVTQKLLTRNPNLRIKDNSGLTLWHTLVDKGFARGINSEIFLELYDILTHSIPDLINTPSKSGETPLHRALLITARNFRDNVHSSADMELIACLCASGADPYIKNSMGEDAFGYTALLKDNDKQEYSVVVEAFPKLKTILLSQNGVNPWLARRPRTT</sequence>
<keyword evidence="2" id="KW-0808">Transferase</keyword>
<dbReference type="PANTHER" id="PTHR43671:SF92">
    <property type="entry name" value="SERINE_THREONINE-PROTEIN KINASE NEK10"/>
    <property type="match status" value="1"/>
</dbReference>
<evidence type="ECO:0000259" key="8">
    <source>
        <dbReference type="PROSITE" id="PS50011"/>
    </source>
</evidence>
<accession>A0AAV9X7J0</accession>
<evidence type="ECO:0000256" key="3">
    <source>
        <dbReference type="ARBA" id="ARBA00022741"/>
    </source>
</evidence>
<dbReference type="InterPro" id="IPR002110">
    <property type="entry name" value="Ankyrin_rpt"/>
</dbReference>
<dbReference type="EMBL" id="JAVHJO010000010">
    <property type="protein sequence ID" value="KAK6535679.1"/>
    <property type="molecule type" value="Genomic_DNA"/>
</dbReference>
<name>A0AAV9X7J0_9PEZI</name>
<dbReference type="InterPro" id="IPR008271">
    <property type="entry name" value="Ser/Thr_kinase_AS"/>
</dbReference>
<keyword evidence="5 6" id="KW-0067">ATP-binding</keyword>
<feature type="binding site" evidence="6">
    <location>
        <position position="42"/>
    </location>
    <ligand>
        <name>ATP</name>
        <dbReference type="ChEBI" id="CHEBI:30616"/>
    </ligand>
</feature>
<dbReference type="InterPro" id="IPR017441">
    <property type="entry name" value="Protein_kinase_ATP_BS"/>
</dbReference>
<dbReference type="Proteomes" id="UP001365542">
    <property type="component" value="Unassembled WGS sequence"/>
</dbReference>
<dbReference type="Pfam" id="PF00069">
    <property type="entry name" value="Pkinase"/>
    <property type="match status" value="1"/>
</dbReference>
<proteinExistence type="inferred from homology"/>
<dbReference type="Gene3D" id="1.25.40.20">
    <property type="entry name" value="Ankyrin repeat-containing domain"/>
    <property type="match status" value="2"/>
</dbReference>
<evidence type="ECO:0000313" key="9">
    <source>
        <dbReference type="EMBL" id="KAK6535679.1"/>
    </source>
</evidence>
<comment type="caution">
    <text evidence="9">The sequence shown here is derived from an EMBL/GenBank/DDBJ whole genome shotgun (WGS) entry which is preliminary data.</text>
</comment>
<dbReference type="Pfam" id="PF12796">
    <property type="entry name" value="Ank_2"/>
    <property type="match status" value="1"/>
</dbReference>
<dbReference type="InterPro" id="IPR000719">
    <property type="entry name" value="Prot_kinase_dom"/>
</dbReference>
<dbReference type="InterPro" id="IPR036770">
    <property type="entry name" value="Ankyrin_rpt-contain_sf"/>
</dbReference>
<protein>
    <submittedName>
        <fullName evidence="9">Serine/threonine-protein kinase Nek2</fullName>
    </submittedName>
</protein>
<dbReference type="InterPro" id="IPR011009">
    <property type="entry name" value="Kinase-like_dom_sf"/>
</dbReference>
<dbReference type="PROSITE" id="PS00107">
    <property type="entry name" value="PROTEIN_KINASE_ATP"/>
    <property type="match status" value="1"/>
</dbReference>
<dbReference type="SMART" id="SM00220">
    <property type="entry name" value="S_TKc"/>
    <property type="match status" value="1"/>
</dbReference>
<keyword evidence="10" id="KW-1185">Reference proteome</keyword>
<evidence type="ECO:0000256" key="4">
    <source>
        <dbReference type="ARBA" id="ARBA00022777"/>
    </source>
</evidence>
<feature type="domain" description="Protein kinase" evidence="8">
    <location>
        <begin position="13"/>
        <end position="315"/>
    </location>
</feature>
<evidence type="ECO:0000313" key="10">
    <source>
        <dbReference type="Proteomes" id="UP001365542"/>
    </source>
</evidence>
<comment type="similarity">
    <text evidence="1">Belongs to the protein kinase superfamily. NEK Ser/Thr protein kinase family. NIMA subfamily.</text>
</comment>
<dbReference type="SMART" id="SM00248">
    <property type="entry name" value="ANK"/>
    <property type="match status" value="4"/>
</dbReference>